<evidence type="ECO:0000313" key="8">
    <source>
        <dbReference type="EMBL" id="CAD7087675.1"/>
    </source>
</evidence>
<dbReference type="InterPro" id="IPR026104">
    <property type="entry name" value="ZNF_C2HC_dom_1C"/>
</dbReference>
<accession>A0A7R8UV40</accession>
<evidence type="ECO:0000259" key="7">
    <source>
        <dbReference type="PROSITE" id="PS52027"/>
    </source>
</evidence>
<evidence type="ECO:0000256" key="3">
    <source>
        <dbReference type="ARBA" id="ARBA00022771"/>
    </source>
</evidence>
<evidence type="ECO:0000313" key="9">
    <source>
        <dbReference type="Proteomes" id="UP000594454"/>
    </source>
</evidence>
<evidence type="ECO:0000256" key="2">
    <source>
        <dbReference type="ARBA" id="ARBA00022723"/>
    </source>
</evidence>
<reference evidence="8 9" key="1">
    <citation type="submission" date="2020-11" db="EMBL/GenBank/DDBJ databases">
        <authorList>
            <person name="Wallbank WR R."/>
            <person name="Pardo Diaz C."/>
            <person name="Kozak K."/>
            <person name="Martin S."/>
            <person name="Jiggins C."/>
            <person name="Moest M."/>
            <person name="Warren A I."/>
            <person name="Generalovic N T."/>
            <person name="Byers J.R.P. K."/>
            <person name="Montejo-Kovacevich G."/>
            <person name="Yen C E."/>
        </authorList>
    </citation>
    <scope>NUCLEOTIDE SEQUENCE [LARGE SCALE GENOMIC DNA]</scope>
</reference>
<keyword evidence="9" id="KW-1185">Reference proteome</keyword>
<dbReference type="PANTHER" id="PTHR14649">
    <property type="entry name" value="ZINC FINGER C2HC DOMAIN-CONTAINING PROTEIN 1C"/>
    <property type="match status" value="1"/>
</dbReference>
<proteinExistence type="inferred from homology"/>
<dbReference type="OMA" id="DYIECPH"/>
<keyword evidence="4" id="KW-0862">Zinc</keyword>
<dbReference type="InterPro" id="IPR049899">
    <property type="entry name" value="Znf_C2HC_C3H"/>
</dbReference>
<evidence type="ECO:0000256" key="1">
    <source>
        <dbReference type="ARBA" id="ARBA00010843"/>
    </source>
</evidence>
<protein>
    <recommendedName>
        <fullName evidence="7">C2HC/C3H-type domain-containing protein</fullName>
    </recommendedName>
</protein>
<evidence type="ECO:0000256" key="5">
    <source>
        <dbReference type="ARBA" id="ARBA00023054"/>
    </source>
</evidence>
<dbReference type="AlphaFoldDB" id="A0A7R8UV40"/>
<dbReference type="EMBL" id="LR899012">
    <property type="protein sequence ID" value="CAD7087675.1"/>
    <property type="molecule type" value="Genomic_DNA"/>
</dbReference>
<feature type="domain" description="C2HC/C3H-type" evidence="7">
    <location>
        <begin position="19"/>
        <end position="48"/>
    </location>
</feature>
<dbReference type="OrthoDB" id="10255185at2759"/>
<keyword evidence="2" id="KW-0479">Metal-binding</keyword>
<dbReference type="PROSITE" id="PS52027">
    <property type="entry name" value="ZF_C2HC_C3H"/>
    <property type="match status" value="2"/>
</dbReference>
<evidence type="ECO:0000256" key="6">
    <source>
        <dbReference type="PROSITE-ProRule" id="PRU01371"/>
    </source>
</evidence>
<name>A0A7R8UV40_HERIL</name>
<feature type="domain" description="C2HC/C3H-type" evidence="7">
    <location>
        <begin position="139"/>
        <end position="168"/>
    </location>
</feature>
<dbReference type="Gene3D" id="3.30.160.60">
    <property type="entry name" value="Classic Zinc Finger"/>
    <property type="match status" value="1"/>
</dbReference>
<dbReference type="Pfam" id="PF13913">
    <property type="entry name" value="zf-C2HC_2"/>
    <property type="match status" value="2"/>
</dbReference>
<organism evidence="8 9">
    <name type="scientific">Hermetia illucens</name>
    <name type="common">Black soldier fly</name>
    <dbReference type="NCBI Taxonomy" id="343691"/>
    <lineage>
        <taxon>Eukaryota</taxon>
        <taxon>Metazoa</taxon>
        <taxon>Ecdysozoa</taxon>
        <taxon>Arthropoda</taxon>
        <taxon>Hexapoda</taxon>
        <taxon>Insecta</taxon>
        <taxon>Pterygota</taxon>
        <taxon>Neoptera</taxon>
        <taxon>Endopterygota</taxon>
        <taxon>Diptera</taxon>
        <taxon>Brachycera</taxon>
        <taxon>Stratiomyomorpha</taxon>
        <taxon>Stratiomyidae</taxon>
        <taxon>Hermetiinae</taxon>
        <taxon>Hermetia</taxon>
    </lineage>
</organism>
<comment type="similarity">
    <text evidence="1">Belongs to the ZC2HC1 family.</text>
</comment>
<gene>
    <name evidence="8" type="ORF">HERILL_LOCUS10364</name>
</gene>
<evidence type="ECO:0000256" key="4">
    <source>
        <dbReference type="ARBA" id="ARBA00022833"/>
    </source>
</evidence>
<dbReference type="PANTHER" id="PTHR14649:SF1">
    <property type="entry name" value="ZINC FINGER C2HC DOMAIN-CONTAINING PROTEIN 1C"/>
    <property type="match status" value="1"/>
</dbReference>
<keyword evidence="3 6" id="KW-0863">Zinc-finger</keyword>
<dbReference type="InParanoid" id="A0A7R8UV40"/>
<sequence>MATSEKMSTRPTTGYIPENMVQCKVCGRRFNPDRVTRHEEICEKTSTKKRKVYDIAKHRLKGTDIEQYVRKTAKINHRYAPGKELAVVANGRPDKKSDWRRKHEEFIEAIQAAKKVQVHLARGGKLADLPPPPPSENPDYIECPHCHRRFNEAAAARHIPKCASYLHNKPKPVRKY</sequence>
<dbReference type="Proteomes" id="UP000594454">
    <property type="component" value="Chromosome 4"/>
</dbReference>
<dbReference type="GO" id="GO:0008270">
    <property type="term" value="F:zinc ion binding"/>
    <property type="evidence" value="ECO:0007669"/>
    <property type="project" value="UniProtKB-KW"/>
</dbReference>
<keyword evidence="5" id="KW-0175">Coiled coil</keyword>